<keyword evidence="4 13" id="KW-0812">Transmembrane</keyword>
<evidence type="ECO:0000256" key="13">
    <source>
        <dbReference type="SAM" id="Phobius"/>
    </source>
</evidence>
<dbReference type="AlphaFoldDB" id="A0A3N3E386"/>
<name>A0A3N3E386_9VIBR</name>
<evidence type="ECO:0000256" key="9">
    <source>
        <dbReference type="ARBA" id="ARBA00023065"/>
    </source>
</evidence>
<dbReference type="PANTHER" id="PTHR11537:SF254">
    <property type="entry name" value="POTASSIUM VOLTAGE-GATED CHANNEL PROTEIN SHAB"/>
    <property type="match status" value="1"/>
</dbReference>
<dbReference type="SUPFAM" id="SSF81324">
    <property type="entry name" value="Voltage-gated potassium channels"/>
    <property type="match status" value="1"/>
</dbReference>
<keyword evidence="9" id="KW-0406">Ion transport</keyword>
<evidence type="ECO:0000256" key="8">
    <source>
        <dbReference type="ARBA" id="ARBA00022989"/>
    </source>
</evidence>
<feature type="transmembrane region" description="Helical" evidence="13">
    <location>
        <begin position="42"/>
        <end position="64"/>
    </location>
</feature>
<evidence type="ECO:0000256" key="3">
    <source>
        <dbReference type="ARBA" id="ARBA00022538"/>
    </source>
</evidence>
<dbReference type="PANTHER" id="PTHR11537">
    <property type="entry name" value="VOLTAGE-GATED POTASSIUM CHANNEL"/>
    <property type="match status" value="1"/>
</dbReference>
<dbReference type="EMBL" id="RKIK01000011">
    <property type="protein sequence ID" value="ROV61202.1"/>
    <property type="molecule type" value="Genomic_DNA"/>
</dbReference>
<dbReference type="Gene3D" id="1.20.120.350">
    <property type="entry name" value="Voltage-gated potassium channels. Chain C"/>
    <property type="match status" value="1"/>
</dbReference>
<evidence type="ECO:0000256" key="12">
    <source>
        <dbReference type="SAM" id="MobiDB-lite"/>
    </source>
</evidence>
<keyword evidence="11" id="KW-0407">Ion channel</keyword>
<feature type="domain" description="Ion transport" evidence="14">
    <location>
        <begin position="22"/>
        <end position="209"/>
    </location>
</feature>
<protein>
    <submittedName>
        <fullName evidence="15">Ion transporter</fullName>
    </submittedName>
</protein>
<gene>
    <name evidence="15" type="ORF">EGH82_06030</name>
</gene>
<keyword evidence="8 13" id="KW-1133">Transmembrane helix</keyword>
<organism evidence="15 16">
    <name type="scientific">Vibrio ponticus</name>
    <dbReference type="NCBI Taxonomy" id="265668"/>
    <lineage>
        <taxon>Bacteria</taxon>
        <taxon>Pseudomonadati</taxon>
        <taxon>Pseudomonadota</taxon>
        <taxon>Gammaproteobacteria</taxon>
        <taxon>Vibrionales</taxon>
        <taxon>Vibrionaceae</taxon>
        <taxon>Vibrio</taxon>
    </lineage>
</organism>
<keyword evidence="10 13" id="KW-0472">Membrane</keyword>
<evidence type="ECO:0000313" key="16">
    <source>
        <dbReference type="Proteomes" id="UP000278792"/>
    </source>
</evidence>
<evidence type="ECO:0000256" key="11">
    <source>
        <dbReference type="ARBA" id="ARBA00023303"/>
    </source>
</evidence>
<feature type="transmembrane region" description="Helical" evidence="13">
    <location>
        <begin position="123"/>
        <end position="145"/>
    </location>
</feature>
<reference evidence="15 16" key="1">
    <citation type="submission" date="2018-11" db="EMBL/GenBank/DDBJ databases">
        <title>Vibrio ponticus strain CAIM 1751 pathogenic for the snapper Lutjanus guttatus.</title>
        <authorList>
            <person name="Soto-Rodriguez S."/>
            <person name="Lozano-Olvera R."/>
            <person name="Gomez-Gil B."/>
        </authorList>
    </citation>
    <scope>NUCLEOTIDE SEQUENCE [LARGE SCALE GENOMIC DNA]</scope>
    <source>
        <strain evidence="15 16">CAIM 1751</strain>
    </source>
</reference>
<accession>A0A3N3E386</accession>
<dbReference type="Gene3D" id="1.10.287.70">
    <property type="match status" value="1"/>
</dbReference>
<keyword evidence="2" id="KW-0813">Transport</keyword>
<dbReference type="InterPro" id="IPR028325">
    <property type="entry name" value="VG_K_chnl"/>
</dbReference>
<dbReference type="RefSeq" id="WP_123781194.1">
    <property type="nucleotide sequence ID" value="NZ_RKIK01000011.1"/>
</dbReference>
<evidence type="ECO:0000256" key="10">
    <source>
        <dbReference type="ARBA" id="ARBA00023136"/>
    </source>
</evidence>
<comment type="caution">
    <text evidence="15">The sequence shown here is derived from an EMBL/GenBank/DDBJ whole genome shotgun (WGS) entry which is preliminary data.</text>
</comment>
<dbReference type="InterPro" id="IPR005821">
    <property type="entry name" value="Ion_trans_dom"/>
</dbReference>
<comment type="subcellular location">
    <subcellularLocation>
        <location evidence="1">Membrane</location>
        <topology evidence="1">Multi-pass membrane protein</topology>
    </subcellularLocation>
</comment>
<evidence type="ECO:0000256" key="2">
    <source>
        <dbReference type="ARBA" id="ARBA00022448"/>
    </source>
</evidence>
<feature type="transmembrane region" description="Helical" evidence="13">
    <location>
        <begin position="185"/>
        <end position="209"/>
    </location>
</feature>
<evidence type="ECO:0000256" key="7">
    <source>
        <dbReference type="ARBA" id="ARBA00022958"/>
    </source>
</evidence>
<dbReference type="Proteomes" id="UP000278792">
    <property type="component" value="Unassembled WGS sequence"/>
</dbReference>
<evidence type="ECO:0000259" key="14">
    <source>
        <dbReference type="Pfam" id="PF00520"/>
    </source>
</evidence>
<dbReference type="GO" id="GO:0008076">
    <property type="term" value="C:voltage-gated potassium channel complex"/>
    <property type="evidence" value="ECO:0007669"/>
    <property type="project" value="InterPro"/>
</dbReference>
<feature type="region of interest" description="Disordered" evidence="12">
    <location>
        <begin position="252"/>
        <end position="277"/>
    </location>
</feature>
<evidence type="ECO:0000256" key="6">
    <source>
        <dbReference type="ARBA" id="ARBA00022882"/>
    </source>
</evidence>
<evidence type="ECO:0000256" key="4">
    <source>
        <dbReference type="ARBA" id="ARBA00022692"/>
    </source>
</evidence>
<dbReference type="InterPro" id="IPR027359">
    <property type="entry name" value="Volt_channel_dom_sf"/>
</dbReference>
<keyword evidence="6" id="KW-0851">Voltage-gated channel</keyword>
<proteinExistence type="predicted"/>
<keyword evidence="7" id="KW-0630">Potassium</keyword>
<evidence type="ECO:0000256" key="5">
    <source>
        <dbReference type="ARBA" id="ARBA00022826"/>
    </source>
</evidence>
<keyword evidence="3" id="KW-0633">Potassium transport</keyword>
<feature type="transmembrane region" description="Helical" evidence="13">
    <location>
        <begin position="12"/>
        <end position="36"/>
    </location>
</feature>
<sequence>MKRNDNKDETKPMSLLSLILSFMALFVISALLFLPINSETRQILIGLDFVVCSIFLLQLTIDLIRAENRAGFMKKHWIDFIASVPMIEPLRFARIFHILRVILVIRSSRNIIKQLLSNRKETTIASILLLLVVLLTLGSSVMLFVEGHSPEANIKTGGDALWWALVTISTVGYGDHYPVTEVGKVVAAAIILSGVGLFGMISGLITSVITSPSKMQALKAEQKEKQMLVLLEQQQVILQRLEKLERKMSKDIDKLHQGNSATSKPNDNDTNHTEARE</sequence>
<dbReference type="PRINTS" id="PR00169">
    <property type="entry name" value="KCHANNEL"/>
</dbReference>
<keyword evidence="5" id="KW-0631">Potassium channel</keyword>
<evidence type="ECO:0000313" key="15">
    <source>
        <dbReference type="EMBL" id="ROV61202.1"/>
    </source>
</evidence>
<dbReference type="GO" id="GO:0001508">
    <property type="term" value="P:action potential"/>
    <property type="evidence" value="ECO:0007669"/>
    <property type="project" value="TreeGrafter"/>
</dbReference>
<dbReference type="GO" id="GO:0005249">
    <property type="term" value="F:voltage-gated potassium channel activity"/>
    <property type="evidence" value="ECO:0007669"/>
    <property type="project" value="InterPro"/>
</dbReference>
<dbReference type="Pfam" id="PF00520">
    <property type="entry name" value="Ion_trans"/>
    <property type="match status" value="1"/>
</dbReference>
<feature type="compositionally biased region" description="Basic and acidic residues" evidence="12">
    <location>
        <begin position="266"/>
        <end position="277"/>
    </location>
</feature>
<evidence type="ECO:0000256" key="1">
    <source>
        <dbReference type="ARBA" id="ARBA00004141"/>
    </source>
</evidence>